<reference evidence="8" key="2">
    <citation type="submission" date="2025-09" db="UniProtKB">
        <authorList>
            <consortium name="Ensembl"/>
        </authorList>
    </citation>
    <scope>IDENTIFICATION</scope>
</reference>
<name>A0A8C9GF70_9PRIM</name>
<dbReference type="GO" id="GO:0034605">
    <property type="term" value="P:cellular response to heat"/>
    <property type="evidence" value="ECO:0007669"/>
    <property type="project" value="TreeGrafter"/>
</dbReference>
<evidence type="ECO:0000256" key="5">
    <source>
        <dbReference type="PROSITE-ProRule" id="PRU01251"/>
    </source>
</evidence>
<proteinExistence type="predicted"/>
<dbReference type="InterPro" id="IPR050130">
    <property type="entry name" value="ClpA_ClpB"/>
</dbReference>
<reference evidence="8" key="1">
    <citation type="submission" date="2025-08" db="UniProtKB">
        <authorList>
            <consortium name="Ensembl"/>
        </authorList>
    </citation>
    <scope>IDENTIFICATION</scope>
</reference>
<dbReference type="Gene3D" id="1.10.8.60">
    <property type="match status" value="1"/>
</dbReference>
<evidence type="ECO:0000313" key="8">
    <source>
        <dbReference type="Ensembl" id="ENSPTEP00000002992.1"/>
    </source>
</evidence>
<evidence type="ECO:0000256" key="2">
    <source>
        <dbReference type="ARBA" id="ARBA00022741"/>
    </source>
</evidence>
<dbReference type="InterPro" id="IPR036628">
    <property type="entry name" value="Clp_N_dom_sf"/>
</dbReference>
<organism evidence="8 9">
    <name type="scientific">Piliocolobus tephrosceles</name>
    <name type="common">Ugandan red Colobus</name>
    <dbReference type="NCBI Taxonomy" id="591936"/>
    <lineage>
        <taxon>Eukaryota</taxon>
        <taxon>Metazoa</taxon>
        <taxon>Chordata</taxon>
        <taxon>Craniata</taxon>
        <taxon>Vertebrata</taxon>
        <taxon>Euteleostomi</taxon>
        <taxon>Mammalia</taxon>
        <taxon>Eutheria</taxon>
        <taxon>Euarchontoglires</taxon>
        <taxon>Primates</taxon>
        <taxon>Haplorrhini</taxon>
        <taxon>Catarrhini</taxon>
        <taxon>Cercopithecidae</taxon>
        <taxon>Colobinae</taxon>
        <taxon>Piliocolobus</taxon>
    </lineage>
</organism>
<evidence type="ECO:0000256" key="4">
    <source>
        <dbReference type="ARBA" id="ARBA00023186"/>
    </source>
</evidence>
<dbReference type="PROSITE" id="PS00870">
    <property type="entry name" value="CLPAB_1"/>
    <property type="match status" value="1"/>
</dbReference>
<feature type="domain" description="Clp R" evidence="7">
    <location>
        <begin position="200"/>
        <end position="348"/>
    </location>
</feature>
<evidence type="ECO:0000256" key="6">
    <source>
        <dbReference type="SAM" id="MobiDB-lite"/>
    </source>
</evidence>
<dbReference type="Ensembl" id="ENSPTET00000004688.1">
    <property type="protein sequence ID" value="ENSPTEP00000002992.1"/>
    <property type="gene ID" value="ENSPTEG00000003543.1"/>
</dbReference>
<evidence type="ECO:0000256" key="1">
    <source>
        <dbReference type="ARBA" id="ARBA00022737"/>
    </source>
</evidence>
<dbReference type="CDD" id="cd00009">
    <property type="entry name" value="AAA"/>
    <property type="match status" value="1"/>
</dbReference>
<dbReference type="PANTHER" id="PTHR11638:SF18">
    <property type="entry name" value="HEAT SHOCK PROTEIN 104"/>
    <property type="match status" value="1"/>
</dbReference>
<keyword evidence="2" id="KW-0547">Nucleotide-binding</keyword>
<dbReference type="FunFam" id="1.10.8.60:FF:000017">
    <property type="entry name" value="ATP-dependent chaperone ClpB"/>
    <property type="match status" value="1"/>
</dbReference>
<dbReference type="InterPro" id="IPR001270">
    <property type="entry name" value="ClpA/B"/>
</dbReference>
<dbReference type="Proteomes" id="UP000694416">
    <property type="component" value="Unplaced"/>
</dbReference>
<dbReference type="Pfam" id="PF17871">
    <property type="entry name" value="AAA_lid_9"/>
    <property type="match status" value="1"/>
</dbReference>
<dbReference type="InterPro" id="IPR041546">
    <property type="entry name" value="ClpA/ClpB_AAA_lid"/>
</dbReference>
<dbReference type="PRINTS" id="PR00300">
    <property type="entry name" value="CLPPROTEASEA"/>
</dbReference>
<dbReference type="PROSITE" id="PS51903">
    <property type="entry name" value="CLP_R"/>
    <property type="match status" value="1"/>
</dbReference>
<protein>
    <recommendedName>
        <fullName evidence="7">Clp R domain-containing protein</fullName>
    </recommendedName>
</protein>
<dbReference type="SUPFAM" id="SSF52540">
    <property type="entry name" value="P-loop containing nucleoside triphosphate hydrolases"/>
    <property type="match status" value="2"/>
</dbReference>
<dbReference type="SMART" id="SM01086">
    <property type="entry name" value="ClpB_D2-small"/>
    <property type="match status" value="1"/>
</dbReference>
<dbReference type="Pfam" id="PF07724">
    <property type="entry name" value="AAA_2"/>
    <property type="match status" value="1"/>
</dbReference>
<keyword evidence="4" id="KW-0143">Chaperone</keyword>
<keyword evidence="1 5" id="KW-0677">Repeat</keyword>
<dbReference type="Pfam" id="PF00004">
    <property type="entry name" value="AAA"/>
    <property type="match status" value="1"/>
</dbReference>
<evidence type="ECO:0000259" key="7">
    <source>
        <dbReference type="PROSITE" id="PS51903"/>
    </source>
</evidence>
<feature type="region of interest" description="Disordered" evidence="6">
    <location>
        <begin position="652"/>
        <end position="675"/>
    </location>
</feature>
<dbReference type="InterPro" id="IPR019489">
    <property type="entry name" value="Clp_ATPase_C"/>
</dbReference>
<dbReference type="SMART" id="SM00382">
    <property type="entry name" value="AAA"/>
    <property type="match status" value="2"/>
</dbReference>
<dbReference type="CDD" id="cd19499">
    <property type="entry name" value="RecA-like_ClpB_Hsp104-like"/>
    <property type="match status" value="1"/>
</dbReference>
<dbReference type="FunFam" id="3.40.50.300:FF:000010">
    <property type="entry name" value="Chaperone clpB 1, putative"/>
    <property type="match status" value="1"/>
</dbReference>
<dbReference type="Pfam" id="PF10431">
    <property type="entry name" value="ClpB_D2-small"/>
    <property type="match status" value="1"/>
</dbReference>
<dbReference type="SUPFAM" id="SSF81923">
    <property type="entry name" value="Double Clp-N motif"/>
    <property type="match status" value="1"/>
</dbReference>
<dbReference type="InterPro" id="IPR004176">
    <property type="entry name" value="Clp_R_N"/>
</dbReference>
<sequence>MRGQHIASKYKFKKIQRKKKVKKKKKMYSARYKINFLIFLFLIGYSFVWEGGISKRIESAFHKNGFAFLGYSLKNNDIFIQGKGGKKVISISSSSSSSNVDENKNVLKYSNKNKLNYSLNNLFNNDNSFFVTNGICKRGCNPSSAINCDRVSDNALFYCSKNINGSTNLDNNLKGIKTNYSSNKYKKYMRLFMSDEEYTINSDDYTEKAWDAISSLNKIGEKYESAYVEADMLLLALLNDGPDGLAQRILKECGIDTELLIQEIDEYLKKQPKMPSGFGEQKILGRTLQSVLTTSKRLKKEFNDEYISIEHLLLSIISEDSKFTRPWLLKYNVNYEKVKKAVEKIRGKKKVTSKTPEMSYQALEKYSRDLTALARAGKLDPVIGRDNEIRRAIQILSRRTKNNPILLGDPGVGKTAIVEGLATKIVQGDVPDSLKGRKLVSLDISALIAGARYRGDFEERLKAILKDIQDSEGQVVMFIDEIHTVVGAGAVAEGALDAGNILKPMLARGELRCIGATTVSEYRQFIEKDKALERRFQQILVEQPSVDETISILRGLKERYEVHHGVRILDSALIQAAVLSDRYISYRFLPDKAIDLIDEAASNLKIQLSSKPIQLENIEKQLIQLEMEKISILGDKQKSSLNYDTINVKSSSNHNFDTKKQSNDSDTNTEQDITDYTQSQSFLKRKINEKDINRLKMIDRMMNELRKEQKQILELWTTEKNYVDNIRAIKERIDVVKIEIEKAERYFDLNRAAELRFETLPDLEKQLKKAEDNYLIDIPEKNRILKDEVTSEDVMNIVSISTGIRLNKLLKSEKDKILNLQNELHKQIIGQNDAVEVVARAVQRSRVGMNNPKRPIASLMFLGPTGVGKTELAKVLADVLFDTPEAVIHFDMSEYMEKHSISKLIGAAPGYVGYEQGGLLTDAVRKKPYSIILFDEIEKAHPDVYNLLLRVIDEGKLSDTKGNIANFRNTIIIFTSNLGSQNILDLANDPNKKEKIKEKVMKSVRETFRPEFNNRIDEHVIFDSLTKKELKEIANIEIQKIANRLFDKNFKITIDDAVFSYIVDKSYDPSFGARPLKRVIQSDIETEIAIRILNETFVENDTIRVSLKDQKLHFDKG</sequence>
<dbReference type="InterPro" id="IPR027417">
    <property type="entry name" value="P-loop_NTPase"/>
</dbReference>
<dbReference type="Pfam" id="PF02861">
    <property type="entry name" value="Clp_N"/>
    <property type="match status" value="1"/>
</dbReference>
<accession>A0A8C9GF70</accession>
<dbReference type="InterPro" id="IPR003959">
    <property type="entry name" value="ATPase_AAA_core"/>
</dbReference>
<evidence type="ECO:0000256" key="3">
    <source>
        <dbReference type="ARBA" id="ARBA00022840"/>
    </source>
</evidence>
<dbReference type="InterPro" id="IPR018368">
    <property type="entry name" value="ClpA/B_CS1"/>
</dbReference>
<dbReference type="FunFam" id="3.40.50.300:FF:000025">
    <property type="entry name" value="ATP-dependent Clp protease subunit"/>
    <property type="match status" value="1"/>
</dbReference>
<evidence type="ECO:0000313" key="9">
    <source>
        <dbReference type="Proteomes" id="UP000694416"/>
    </source>
</evidence>
<dbReference type="GO" id="GO:0005737">
    <property type="term" value="C:cytoplasm"/>
    <property type="evidence" value="ECO:0007669"/>
    <property type="project" value="TreeGrafter"/>
</dbReference>
<dbReference type="InterPro" id="IPR003593">
    <property type="entry name" value="AAA+_ATPase"/>
</dbReference>
<dbReference type="Gene3D" id="1.10.1780.10">
    <property type="entry name" value="Clp, N-terminal domain"/>
    <property type="match status" value="1"/>
</dbReference>
<dbReference type="GO" id="GO:0005524">
    <property type="term" value="F:ATP binding"/>
    <property type="evidence" value="ECO:0007669"/>
    <property type="project" value="UniProtKB-KW"/>
</dbReference>
<dbReference type="Gene3D" id="3.40.50.300">
    <property type="entry name" value="P-loop containing nucleotide triphosphate hydrolases"/>
    <property type="match status" value="3"/>
</dbReference>
<keyword evidence="3" id="KW-0067">ATP-binding</keyword>
<keyword evidence="9" id="KW-1185">Reference proteome</keyword>
<dbReference type="PANTHER" id="PTHR11638">
    <property type="entry name" value="ATP-DEPENDENT CLP PROTEASE"/>
    <property type="match status" value="1"/>
</dbReference>
<dbReference type="GO" id="GO:0016887">
    <property type="term" value="F:ATP hydrolysis activity"/>
    <property type="evidence" value="ECO:0007669"/>
    <property type="project" value="InterPro"/>
</dbReference>
<dbReference type="AlphaFoldDB" id="A0A8C9GF70"/>